<evidence type="ECO:0000313" key="2">
    <source>
        <dbReference type="Proteomes" id="UP000009891"/>
    </source>
</evidence>
<evidence type="ECO:0008006" key="3">
    <source>
        <dbReference type="Google" id="ProtNLM"/>
    </source>
</evidence>
<protein>
    <recommendedName>
        <fullName evidence="3">Calcineurin-like phosphoesterase domain-containing protein</fullName>
    </recommendedName>
</protein>
<dbReference type="STRING" id="883156.HMPREF9282_00537"/>
<dbReference type="PATRIC" id="fig|883156.3.peg.527"/>
<accession>K9DMY3</accession>
<organism evidence="1 2">
    <name type="scientific">Veillonella seminalis ACS-216-V-Col6b</name>
    <dbReference type="NCBI Taxonomy" id="883156"/>
    <lineage>
        <taxon>Bacteria</taxon>
        <taxon>Bacillati</taxon>
        <taxon>Bacillota</taxon>
        <taxon>Negativicutes</taxon>
        <taxon>Veillonellales</taxon>
        <taxon>Veillonellaceae</taxon>
        <taxon>Veillonella</taxon>
    </lineage>
</organism>
<reference evidence="1 2" key="1">
    <citation type="submission" date="2012-09" db="EMBL/GenBank/DDBJ databases">
        <title>The Genome Sequence of Veillonella ratti ACS-216-V-COL6B.</title>
        <authorList>
            <consortium name="The Broad Institute Genome Sequencing Platform"/>
            <person name="Earl A."/>
            <person name="Ward D."/>
            <person name="Feldgarden M."/>
            <person name="Gevers D."/>
            <person name="Saerens B."/>
            <person name="Vaneechoutte M."/>
            <person name="Walker B."/>
            <person name="Young S.K."/>
            <person name="Zeng Q."/>
            <person name="Gargeya S."/>
            <person name="Fitzgerald M."/>
            <person name="Haas B."/>
            <person name="Abouelleil A."/>
            <person name="Alvarado L."/>
            <person name="Arachchi H.M."/>
            <person name="Berlin A."/>
            <person name="Chapman S.B."/>
            <person name="Goldberg J."/>
            <person name="Griggs A."/>
            <person name="Gujja S."/>
            <person name="Hansen M."/>
            <person name="Howarth C."/>
            <person name="Imamovic A."/>
            <person name="Larimer J."/>
            <person name="McCowen C."/>
            <person name="Montmayeur A."/>
            <person name="Murphy C."/>
            <person name="Neiman D."/>
            <person name="Pearson M."/>
            <person name="Priest M."/>
            <person name="Roberts A."/>
            <person name="Saif S."/>
            <person name="Shea T."/>
            <person name="Sisk P."/>
            <person name="Sykes S."/>
            <person name="Wortman J."/>
            <person name="Nusbaum C."/>
            <person name="Birren B."/>
        </authorList>
    </citation>
    <scope>NUCLEOTIDE SEQUENCE [LARGE SCALE GENOMIC DNA]</scope>
    <source>
        <strain evidence="1 2">ACS-216-V-Col6b</strain>
    </source>
</reference>
<dbReference type="RefSeq" id="WP_006555437.1">
    <property type="nucleotide sequence ID" value="NZ_JH992936.1"/>
</dbReference>
<keyword evidence="2" id="KW-1185">Reference proteome</keyword>
<dbReference type="Proteomes" id="UP000009891">
    <property type="component" value="Unassembled WGS sequence"/>
</dbReference>
<gene>
    <name evidence="1" type="ORF">HMPREF9282_00537</name>
</gene>
<dbReference type="EMBL" id="AHAF01000003">
    <property type="protein sequence ID" value="EKU78740.1"/>
    <property type="molecule type" value="Genomic_DNA"/>
</dbReference>
<dbReference type="AlphaFoldDB" id="K9DMY3"/>
<name>K9DMY3_9FIRM</name>
<proteinExistence type="predicted"/>
<comment type="caution">
    <text evidence="1">The sequence shown here is derived from an EMBL/GenBank/DDBJ whole genome shotgun (WGS) entry which is preliminary data.</text>
</comment>
<sequence length="263" mass="30031">MIESIKALEDAYLPHIIECRVNAPYASLAVLSDIHQGLNNRSYLQRNIENLLKLGENCKVIIGGDSTNTTTKHSKGDVLEEWAVGDNQILALADDIKPLYETGQLIGILSGNHGDRAYNDAYISPEMMVASLLGDRDIYKGGFGIVYFNVNKNCYVHHILHKNKKARNYYDYFNADCTWFEHYHEPSAVPKIAIEHNKYVKRPTVKQVWELRQSSFQVFPQYAKNSGFRPRLAGYWIAEMTGDDKNKKVTPFMNDTYFDIKGV</sequence>
<dbReference type="HOGENOM" id="CLU_1057467_0_0_9"/>
<evidence type="ECO:0000313" key="1">
    <source>
        <dbReference type="EMBL" id="EKU78740.1"/>
    </source>
</evidence>